<dbReference type="GO" id="GO:0045165">
    <property type="term" value="P:cell fate commitment"/>
    <property type="evidence" value="ECO:0007669"/>
    <property type="project" value="TreeGrafter"/>
</dbReference>
<evidence type="ECO:0000256" key="9">
    <source>
        <dbReference type="ARBA" id="ARBA00023288"/>
    </source>
</evidence>
<feature type="non-terminal residue" evidence="12">
    <location>
        <position position="379"/>
    </location>
</feature>
<comment type="subcellular location">
    <subcellularLocation>
        <location evidence="1 10">Secreted</location>
        <location evidence="1 10">Extracellular space</location>
        <location evidence="1 10">Extracellular matrix</location>
    </subcellularLocation>
</comment>
<keyword evidence="5" id="KW-0272">Extracellular matrix</keyword>
<evidence type="ECO:0000256" key="6">
    <source>
        <dbReference type="ARBA" id="ARBA00022687"/>
    </source>
</evidence>
<dbReference type="InterPro" id="IPR043158">
    <property type="entry name" value="Wnt_C"/>
</dbReference>
<reference evidence="12" key="1">
    <citation type="journal article" date="2014" name="Evol. Dev.">
        <title>Lineage-specific evolution of cnidarian Wnt ligands.</title>
        <authorList>
            <person name="Hensel K."/>
            <person name="Lotan T."/>
            <person name="Sanders S.M."/>
            <person name="Cartwright P."/>
            <person name="Frank U."/>
        </authorList>
    </citation>
    <scope>NUCLEOTIDE SEQUENCE</scope>
</reference>
<dbReference type="GO" id="GO:0005615">
    <property type="term" value="C:extracellular space"/>
    <property type="evidence" value="ECO:0007669"/>
    <property type="project" value="TreeGrafter"/>
</dbReference>
<keyword evidence="11" id="KW-0812">Transmembrane</keyword>
<dbReference type="PANTHER" id="PTHR12027:SF101">
    <property type="entry name" value="PROTEIN WNT-4"/>
    <property type="match status" value="1"/>
</dbReference>
<keyword evidence="7" id="KW-1015">Disulfide bond</keyword>
<evidence type="ECO:0000256" key="3">
    <source>
        <dbReference type="ARBA" id="ARBA00022473"/>
    </source>
</evidence>
<dbReference type="Gene3D" id="3.30.2460.20">
    <property type="match status" value="1"/>
</dbReference>
<evidence type="ECO:0000256" key="11">
    <source>
        <dbReference type="SAM" id="Phobius"/>
    </source>
</evidence>
<dbReference type="PANTHER" id="PTHR12027">
    <property type="entry name" value="WNT RELATED"/>
    <property type="match status" value="1"/>
</dbReference>
<comment type="similarity">
    <text evidence="2 10">Belongs to the Wnt family.</text>
</comment>
<protein>
    <recommendedName>
        <fullName evidence="10">Protein Wnt</fullName>
    </recommendedName>
</protein>
<evidence type="ECO:0000256" key="10">
    <source>
        <dbReference type="RuleBase" id="RU003500"/>
    </source>
</evidence>
<dbReference type="InterPro" id="IPR005817">
    <property type="entry name" value="Wnt"/>
</dbReference>
<dbReference type="EMBL" id="KF745054">
    <property type="protein sequence ID" value="AIA10266.1"/>
    <property type="molecule type" value="mRNA"/>
</dbReference>
<keyword evidence="3 10" id="KW-0217">Developmental protein</keyword>
<dbReference type="GO" id="GO:0005109">
    <property type="term" value="F:frizzled binding"/>
    <property type="evidence" value="ECO:0007669"/>
    <property type="project" value="TreeGrafter"/>
</dbReference>
<feature type="transmembrane region" description="Helical" evidence="11">
    <location>
        <begin position="26"/>
        <end position="45"/>
    </location>
</feature>
<evidence type="ECO:0000256" key="4">
    <source>
        <dbReference type="ARBA" id="ARBA00022525"/>
    </source>
</evidence>
<evidence type="ECO:0000256" key="5">
    <source>
        <dbReference type="ARBA" id="ARBA00022530"/>
    </source>
</evidence>
<dbReference type="SMART" id="SM00097">
    <property type="entry name" value="WNT1"/>
    <property type="match status" value="1"/>
</dbReference>
<keyword evidence="6 10" id="KW-0879">Wnt signaling pathway</keyword>
<proteinExistence type="evidence at transcript level"/>
<keyword evidence="9" id="KW-0449">Lipoprotein</keyword>
<evidence type="ECO:0000256" key="8">
    <source>
        <dbReference type="ARBA" id="ARBA00023180"/>
    </source>
</evidence>
<accession>A0A075E297</accession>
<dbReference type="PRINTS" id="PR01349">
    <property type="entry name" value="WNTPROTEIN"/>
</dbReference>
<dbReference type="OrthoDB" id="5945655at2759"/>
<sequence length="379" mass="44326">MKLLRIWVKLLFSMKYFITKAKKTKFWLFIYLFNLHTCFGQWWLYSRVIAETKKLNKQDQSMCYHFNLNDGQLKACLVDPNVLLLVGKGTTDGLAHCERQFVNERWNCSNNNFSNKLFKRMTPETAYVNAISSAGVINKLSIECDRGVLNSCGCRTATPHRRMWSKNDEEEPVYWSYCKDHLKYAIRTTRIFLDPSREETYIDGKKRSLKKLVLIQNNKASRKIAHELSKKHRKCSCYGTTGNCIAKTCYRWLPKLKVIGQKLYDKYKNAVKVKMKNMKKLVSAEPRRVLKKTDLVYTERINYCDVIQSLGIAGTQGRVCLNTKPKSGDDMTSCKILCCGRGYNPVRRKAKVRCRCTFKWCCDVKCHWCEKEVTEYRCK</sequence>
<name>A0A075E297_HYDSY</name>
<evidence type="ECO:0000256" key="7">
    <source>
        <dbReference type="ARBA" id="ARBA00023157"/>
    </source>
</evidence>
<dbReference type="AlphaFoldDB" id="A0A075E297"/>
<dbReference type="GO" id="GO:0060070">
    <property type="term" value="P:canonical Wnt signaling pathway"/>
    <property type="evidence" value="ECO:0007669"/>
    <property type="project" value="TreeGrafter"/>
</dbReference>
<dbReference type="GO" id="GO:0030182">
    <property type="term" value="P:neuron differentiation"/>
    <property type="evidence" value="ECO:0007669"/>
    <property type="project" value="TreeGrafter"/>
</dbReference>
<keyword evidence="8" id="KW-0325">Glycoprotein</keyword>
<keyword evidence="11" id="KW-1133">Transmembrane helix</keyword>
<dbReference type="GO" id="GO:0005125">
    <property type="term" value="F:cytokine activity"/>
    <property type="evidence" value="ECO:0007669"/>
    <property type="project" value="TreeGrafter"/>
</dbReference>
<keyword evidence="4" id="KW-0964">Secreted</keyword>
<organism evidence="12">
    <name type="scientific">Hydractinia symbiolongicarpus</name>
    <name type="common">Hermit crab hydroid</name>
    <dbReference type="NCBI Taxonomy" id="13093"/>
    <lineage>
        <taxon>Eukaryota</taxon>
        <taxon>Metazoa</taxon>
        <taxon>Cnidaria</taxon>
        <taxon>Hydrozoa</taxon>
        <taxon>Hydroidolina</taxon>
        <taxon>Anthoathecata</taxon>
        <taxon>Filifera</taxon>
        <taxon>Hydractiniidae</taxon>
        <taxon>Hydractinia</taxon>
    </lineage>
</organism>
<evidence type="ECO:0000313" key="12">
    <source>
        <dbReference type="EMBL" id="AIA10266.1"/>
    </source>
</evidence>
<comment type="function">
    <text evidence="10">Ligand for members of the frizzled family of seven transmembrane receptors.</text>
</comment>
<evidence type="ECO:0000256" key="1">
    <source>
        <dbReference type="ARBA" id="ARBA00004498"/>
    </source>
</evidence>
<evidence type="ECO:0000256" key="2">
    <source>
        <dbReference type="ARBA" id="ARBA00005683"/>
    </source>
</evidence>
<dbReference type="CDD" id="cd13113">
    <property type="entry name" value="Wnt"/>
    <property type="match status" value="1"/>
</dbReference>
<keyword evidence="11" id="KW-0472">Membrane</keyword>
<dbReference type="Pfam" id="PF00110">
    <property type="entry name" value="wnt"/>
    <property type="match status" value="1"/>
</dbReference>